<feature type="transmembrane region" description="Helical" evidence="7">
    <location>
        <begin position="146"/>
        <end position="168"/>
    </location>
</feature>
<feature type="transmembrane region" description="Helical" evidence="7">
    <location>
        <begin position="290"/>
        <end position="308"/>
    </location>
</feature>
<keyword evidence="4 7" id="KW-0812">Transmembrane</keyword>
<dbReference type="STRING" id="1802591.A2113_02410"/>
<organism evidence="9 10">
    <name type="scientific">Candidatus Woykebacteria bacterium GWA1_44_8</name>
    <dbReference type="NCBI Taxonomy" id="1802591"/>
    <lineage>
        <taxon>Bacteria</taxon>
        <taxon>Candidatus Woykeibacteriota</taxon>
    </lineage>
</organism>
<evidence type="ECO:0000313" key="9">
    <source>
        <dbReference type="EMBL" id="OGY22044.1"/>
    </source>
</evidence>
<feature type="transmembrane region" description="Helical" evidence="7">
    <location>
        <begin position="29"/>
        <end position="46"/>
    </location>
</feature>
<reference evidence="9 10" key="1">
    <citation type="journal article" date="2016" name="Nat. Commun.">
        <title>Thousands of microbial genomes shed light on interconnected biogeochemical processes in an aquifer system.</title>
        <authorList>
            <person name="Anantharaman K."/>
            <person name="Brown C.T."/>
            <person name="Hug L.A."/>
            <person name="Sharon I."/>
            <person name="Castelle C.J."/>
            <person name="Probst A.J."/>
            <person name="Thomas B.C."/>
            <person name="Singh A."/>
            <person name="Wilkins M.J."/>
            <person name="Karaoz U."/>
            <person name="Brodie E.L."/>
            <person name="Williams K.H."/>
            <person name="Hubbard S.S."/>
            <person name="Banfield J.F."/>
        </authorList>
    </citation>
    <scope>NUCLEOTIDE SEQUENCE [LARGE SCALE GENOMIC DNA]</scope>
</reference>
<dbReference type="InterPro" id="IPR036291">
    <property type="entry name" value="NAD(P)-bd_dom_sf"/>
</dbReference>
<dbReference type="AlphaFoldDB" id="A0A1G1W387"/>
<gene>
    <name evidence="9" type="ORF">A2113_02410</name>
</gene>
<dbReference type="Pfam" id="PF00999">
    <property type="entry name" value="Na_H_Exchanger"/>
    <property type="match status" value="1"/>
</dbReference>
<dbReference type="GO" id="GO:0015297">
    <property type="term" value="F:antiporter activity"/>
    <property type="evidence" value="ECO:0007669"/>
    <property type="project" value="InterPro"/>
</dbReference>
<dbReference type="InterPro" id="IPR006153">
    <property type="entry name" value="Cation/H_exchanger_TM"/>
</dbReference>
<evidence type="ECO:0000256" key="1">
    <source>
        <dbReference type="ARBA" id="ARBA00004141"/>
    </source>
</evidence>
<feature type="transmembrane region" description="Helical" evidence="7">
    <location>
        <begin position="6"/>
        <end position="22"/>
    </location>
</feature>
<evidence type="ECO:0000256" key="5">
    <source>
        <dbReference type="ARBA" id="ARBA00022989"/>
    </source>
</evidence>
<keyword evidence="6 7" id="KW-0472">Membrane</keyword>
<dbReference type="Gene3D" id="1.20.1530.20">
    <property type="match status" value="1"/>
</dbReference>
<dbReference type="SUPFAM" id="SSF51735">
    <property type="entry name" value="NAD(P)-binding Rossmann-fold domains"/>
    <property type="match status" value="1"/>
</dbReference>
<feature type="transmembrane region" description="Helical" evidence="7">
    <location>
        <begin position="52"/>
        <end position="73"/>
    </location>
</feature>
<feature type="transmembrane region" description="Helical" evidence="7">
    <location>
        <begin position="180"/>
        <end position="199"/>
    </location>
</feature>
<comment type="subcellular location">
    <subcellularLocation>
        <location evidence="1">Membrane</location>
        <topology evidence="1">Multi-pass membrane protein</topology>
    </subcellularLocation>
</comment>
<name>A0A1G1W387_9BACT</name>
<proteinExistence type="inferred from homology"/>
<evidence type="ECO:0000256" key="7">
    <source>
        <dbReference type="SAM" id="Phobius"/>
    </source>
</evidence>
<dbReference type="GO" id="GO:0016020">
    <property type="term" value="C:membrane"/>
    <property type="evidence" value="ECO:0007669"/>
    <property type="project" value="UniProtKB-SubCell"/>
</dbReference>
<feature type="transmembrane region" description="Helical" evidence="7">
    <location>
        <begin position="345"/>
        <end position="369"/>
    </location>
</feature>
<feature type="transmembrane region" description="Helical" evidence="7">
    <location>
        <begin position="211"/>
        <end position="229"/>
    </location>
</feature>
<dbReference type="PROSITE" id="PS51201">
    <property type="entry name" value="RCK_N"/>
    <property type="match status" value="1"/>
</dbReference>
<feature type="transmembrane region" description="Helical" evidence="7">
    <location>
        <begin position="115"/>
        <end position="134"/>
    </location>
</feature>
<dbReference type="Pfam" id="PF02254">
    <property type="entry name" value="TrkA_N"/>
    <property type="match status" value="1"/>
</dbReference>
<dbReference type="PANTHER" id="PTHR42751:SF3">
    <property type="entry name" value="SODIUM_GLUTAMATE SYMPORTER"/>
    <property type="match status" value="1"/>
</dbReference>
<accession>A0A1G1W387</accession>
<dbReference type="PANTHER" id="PTHR42751">
    <property type="entry name" value="SODIUM/HYDROGEN EXCHANGER FAMILY/TRKA DOMAIN PROTEIN"/>
    <property type="match status" value="1"/>
</dbReference>
<feature type="transmembrane region" description="Helical" evidence="7">
    <location>
        <begin position="320"/>
        <end position="339"/>
    </location>
</feature>
<dbReference type="GO" id="GO:0006813">
    <property type="term" value="P:potassium ion transport"/>
    <property type="evidence" value="ECO:0007669"/>
    <property type="project" value="InterPro"/>
</dbReference>
<dbReference type="Gene3D" id="3.40.50.720">
    <property type="entry name" value="NAD(P)-binding Rossmann-like Domain"/>
    <property type="match status" value="1"/>
</dbReference>
<dbReference type="GO" id="GO:1902600">
    <property type="term" value="P:proton transmembrane transport"/>
    <property type="evidence" value="ECO:0007669"/>
    <property type="project" value="InterPro"/>
</dbReference>
<feature type="transmembrane region" description="Helical" evidence="7">
    <location>
        <begin position="265"/>
        <end position="284"/>
    </location>
</feature>
<dbReference type="EMBL" id="MHCN01000009">
    <property type="protein sequence ID" value="OGY22044.1"/>
    <property type="molecule type" value="Genomic_DNA"/>
</dbReference>
<feature type="domain" description="RCK N-terminal" evidence="8">
    <location>
        <begin position="403"/>
        <end position="519"/>
    </location>
</feature>
<evidence type="ECO:0000259" key="8">
    <source>
        <dbReference type="PROSITE" id="PS51201"/>
    </source>
</evidence>
<comment type="similarity">
    <text evidence="2">Belongs to the monovalent cation:proton antiporter 2 (CPA2) transporter (TC 2.A.37) family.</text>
</comment>
<keyword evidence="3" id="KW-0813">Transport</keyword>
<evidence type="ECO:0000256" key="4">
    <source>
        <dbReference type="ARBA" id="ARBA00022692"/>
    </source>
</evidence>
<comment type="caution">
    <text evidence="9">The sequence shown here is derived from an EMBL/GenBank/DDBJ whole genome shotgun (WGS) entry which is preliminary data.</text>
</comment>
<protein>
    <recommendedName>
        <fullName evidence="8">RCK N-terminal domain-containing protein</fullName>
    </recommendedName>
</protein>
<sequence length="560" mass="61668">MSSIFTDTAIILALVSLFAAIFSRLRQPLLLSYILVGVLVASAGLVKEVNRPTLDFFAELGIAFALFLIGLELRFSEIRQISRAALWVGLGQVVFTTFFGFLIARGLGFSNTESFYLGLATSFSSTLIVVKLLCEKRDLDSLYGKIATGYLIIQDFVAIAVLLMMAAFTGGRGGLDTALTLGGGVFLVALILVLNRYVLQNFFDLLAKNTEVLFLASVSWALVFAAIFFKLGFSLEIGAFLAGLGLATLREEPQIAAWVRPLRDLFIIIFFLSLGLHLPAASLFSQAGTIVLLSLFVLIGHPLIMMIIMGSLGFRRRTSFHVAMTSAQVSEFSLILVFLGARLKILSAEVVNVTTAVALITIVLSTYLFKYSSRIYRYFSSPLKIFERKSLAEAVTRKEDTFANHVVLVGAGRLGWNIRQTLLKRDYQVVVVDFNPEVVKALEAEQAPVIYGDISDPEIFEKACVGSAKMVISTVFDHEDTRSILSEIKNLSRKVPVVVTSAESSGALEFYREGASYVIVPRILSSHLIEKFLTGEKMEELLDGSLRKEHIDELANRKVD</sequence>
<dbReference type="InterPro" id="IPR003148">
    <property type="entry name" value="RCK_N"/>
</dbReference>
<keyword evidence="5 7" id="KW-1133">Transmembrane helix</keyword>
<evidence type="ECO:0000256" key="2">
    <source>
        <dbReference type="ARBA" id="ARBA00005551"/>
    </source>
</evidence>
<evidence type="ECO:0000313" key="10">
    <source>
        <dbReference type="Proteomes" id="UP000176299"/>
    </source>
</evidence>
<feature type="transmembrane region" description="Helical" evidence="7">
    <location>
        <begin position="85"/>
        <end position="103"/>
    </location>
</feature>
<evidence type="ECO:0000256" key="3">
    <source>
        <dbReference type="ARBA" id="ARBA00022448"/>
    </source>
</evidence>
<dbReference type="Proteomes" id="UP000176299">
    <property type="component" value="Unassembled WGS sequence"/>
</dbReference>
<dbReference type="InterPro" id="IPR038770">
    <property type="entry name" value="Na+/solute_symporter_sf"/>
</dbReference>
<evidence type="ECO:0000256" key="6">
    <source>
        <dbReference type="ARBA" id="ARBA00023136"/>
    </source>
</evidence>